<evidence type="ECO:0000313" key="2">
    <source>
        <dbReference type="EMBL" id="OGD72091.1"/>
    </source>
</evidence>
<organism evidence="2 3">
    <name type="scientific">Candidatus Coatesbacteria bacterium RBG_13_66_14</name>
    <dbReference type="NCBI Taxonomy" id="1817816"/>
    <lineage>
        <taxon>Bacteria</taxon>
        <taxon>Candidatus Coatesiibacteriota</taxon>
    </lineage>
</organism>
<dbReference type="PROSITE" id="PS51094">
    <property type="entry name" value="PTS_EIIA_TYPE_2"/>
    <property type="match status" value="1"/>
</dbReference>
<dbReference type="GO" id="GO:0030295">
    <property type="term" value="F:protein kinase activator activity"/>
    <property type="evidence" value="ECO:0007669"/>
    <property type="project" value="TreeGrafter"/>
</dbReference>
<dbReference type="AlphaFoldDB" id="A0A1F5EXG5"/>
<dbReference type="Pfam" id="PF00359">
    <property type="entry name" value="PTS_EIIA_2"/>
    <property type="match status" value="1"/>
</dbReference>
<accession>A0A1F5EXG5</accession>
<feature type="domain" description="PTS EIIA type-2" evidence="1">
    <location>
        <begin position="5"/>
        <end position="149"/>
    </location>
</feature>
<dbReference type="SUPFAM" id="SSF55804">
    <property type="entry name" value="Phoshotransferase/anion transport protein"/>
    <property type="match status" value="1"/>
</dbReference>
<dbReference type="Gene3D" id="3.40.930.10">
    <property type="entry name" value="Mannitol-specific EII, Chain A"/>
    <property type="match status" value="1"/>
</dbReference>
<protein>
    <recommendedName>
        <fullName evidence="1">PTS EIIA type-2 domain-containing protein</fullName>
    </recommendedName>
</protein>
<dbReference type="InterPro" id="IPR016152">
    <property type="entry name" value="PTrfase/Anion_transptr"/>
</dbReference>
<dbReference type="PANTHER" id="PTHR47738">
    <property type="entry name" value="PTS SYSTEM FRUCTOSE-LIKE EIIA COMPONENT-RELATED"/>
    <property type="match status" value="1"/>
</dbReference>
<dbReference type="InterPro" id="IPR051541">
    <property type="entry name" value="PTS_SugarTrans_NitroReg"/>
</dbReference>
<dbReference type="InterPro" id="IPR002178">
    <property type="entry name" value="PTS_EIIA_type-2_dom"/>
</dbReference>
<comment type="caution">
    <text evidence="2">The sequence shown here is derived from an EMBL/GenBank/DDBJ whole genome shotgun (WGS) entry which is preliminary data.</text>
</comment>
<dbReference type="Proteomes" id="UP000177187">
    <property type="component" value="Unassembled WGS sequence"/>
</dbReference>
<name>A0A1F5EXG5_9BACT</name>
<dbReference type="STRING" id="1817816.A2Y64_09070"/>
<evidence type="ECO:0000259" key="1">
    <source>
        <dbReference type="PROSITE" id="PS51094"/>
    </source>
</evidence>
<proteinExistence type="predicted"/>
<gene>
    <name evidence="2" type="ORF">A2Y64_09070</name>
</gene>
<sequence length="154" mass="16886">MQLEQLIPAGAINLDLTATKSHEALHEMAHLVVGQPGLPSNAEVISAIFNREMEYEAAVGSGAAIPHIMMAGPEKPILAVGRSTNGIKFGRNGKEKVKLLFLLISPAENPHLHLHTISRIAKLLHRPEVRESLLKAGGERELRTILKHHDEKVR</sequence>
<dbReference type="PANTHER" id="PTHR47738:SF1">
    <property type="entry name" value="NITROGEN REGULATORY PROTEIN"/>
    <property type="match status" value="1"/>
</dbReference>
<evidence type="ECO:0000313" key="3">
    <source>
        <dbReference type="Proteomes" id="UP000177187"/>
    </source>
</evidence>
<reference evidence="2 3" key="1">
    <citation type="journal article" date="2016" name="Nat. Commun.">
        <title>Thousands of microbial genomes shed light on interconnected biogeochemical processes in an aquifer system.</title>
        <authorList>
            <person name="Anantharaman K."/>
            <person name="Brown C.T."/>
            <person name="Hug L.A."/>
            <person name="Sharon I."/>
            <person name="Castelle C.J."/>
            <person name="Probst A.J."/>
            <person name="Thomas B.C."/>
            <person name="Singh A."/>
            <person name="Wilkins M.J."/>
            <person name="Karaoz U."/>
            <person name="Brodie E.L."/>
            <person name="Williams K.H."/>
            <person name="Hubbard S.S."/>
            <person name="Banfield J.F."/>
        </authorList>
    </citation>
    <scope>NUCLEOTIDE SEQUENCE [LARGE SCALE GENOMIC DNA]</scope>
</reference>
<dbReference type="EMBL" id="MFAF01000132">
    <property type="protein sequence ID" value="OGD72091.1"/>
    <property type="molecule type" value="Genomic_DNA"/>
</dbReference>